<proteinExistence type="predicted"/>
<dbReference type="AlphaFoldDB" id="A0A158A7Z9"/>
<dbReference type="RefSeq" id="WP_157696081.1">
    <property type="nucleotide sequence ID" value="NZ_FCOI02000004.1"/>
</dbReference>
<reference evidence="2" key="1">
    <citation type="submission" date="2016-01" db="EMBL/GenBank/DDBJ databases">
        <authorList>
            <person name="Peeters Charlotte."/>
        </authorList>
    </citation>
    <scope>NUCLEOTIDE SEQUENCE [LARGE SCALE GENOMIC DNA]</scope>
</reference>
<dbReference type="STRING" id="1777137.AWB76_01823"/>
<dbReference type="EMBL" id="FCOI02000004">
    <property type="protein sequence ID" value="SAK53217.1"/>
    <property type="molecule type" value="Genomic_DNA"/>
</dbReference>
<protein>
    <submittedName>
        <fullName evidence="1">Rhs element Vgr protein</fullName>
    </submittedName>
</protein>
<keyword evidence="2" id="KW-1185">Reference proteome</keyword>
<dbReference type="SUPFAM" id="SSF69279">
    <property type="entry name" value="Phage tail proteins"/>
    <property type="match status" value="1"/>
</dbReference>
<dbReference type="Gene3D" id="2.30.110.50">
    <property type="match status" value="1"/>
</dbReference>
<evidence type="ECO:0000313" key="1">
    <source>
        <dbReference type="EMBL" id="SAK53217.1"/>
    </source>
</evidence>
<organism evidence="1 2">
    <name type="scientific">Caballeronia temeraria</name>
    <dbReference type="NCBI Taxonomy" id="1777137"/>
    <lineage>
        <taxon>Bacteria</taxon>
        <taxon>Pseudomonadati</taxon>
        <taxon>Pseudomonadota</taxon>
        <taxon>Betaproteobacteria</taxon>
        <taxon>Burkholderiales</taxon>
        <taxon>Burkholderiaceae</taxon>
        <taxon>Caballeronia</taxon>
    </lineage>
</organism>
<sequence>MLSLLAKRTVVMSGAALPMLPTGEPALLLRSLSGTEKLSHLYEYVLECRTPLQSVMPAEAAANLDLTSMIGKELTVTIQLEGMGTFLPGMPGMSAVNVGSGTREISGIVTEAHLRTCSSMIDSSVAPSGIAPRLITSPEPIAGKRIAFTVVSINSSAGSVRAISLVW</sequence>
<accession>A0A158A7Z9</accession>
<dbReference type="Proteomes" id="UP000054624">
    <property type="component" value="Unassembled WGS sequence"/>
</dbReference>
<evidence type="ECO:0000313" key="2">
    <source>
        <dbReference type="Proteomes" id="UP000054624"/>
    </source>
</evidence>
<name>A0A158A7Z9_9BURK</name>
<gene>
    <name evidence="1" type="ORF">AWB76_01823</name>
</gene>